<evidence type="ECO:0000313" key="14">
    <source>
        <dbReference type="EMBL" id="GLI59396.1"/>
    </source>
</evidence>
<evidence type="ECO:0000256" key="1">
    <source>
        <dbReference type="ARBA" id="ARBA00004141"/>
    </source>
</evidence>
<name>A0ABQ5RPQ2_9CHLO</name>
<evidence type="ECO:0000256" key="11">
    <source>
        <dbReference type="ARBA" id="ARBA00023303"/>
    </source>
</evidence>
<dbReference type="InterPro" id="IPR027359">
    <property type="entry name" value="Volt_channel_dom_sf"/>
</dbReference>
<dbReference type="InterPro" id="IPR005821">
    <property type="entry name" value="Ion_trans_dom"/>
</dbReference>
<evidence type="ECO:0000256" key="12">
    <source>
        <dbReference type="SAM" id="Phobius"/>
    </source>
</evidence>
<keyword evidence="4 12" id="KW-0812">Transmembrane</keyword>
<evidence type="ECO:0000256" key="7">
    <source>
        <dbReference type="ARBA" id="ARBA00022958"/>
    </source>
</evidence>
<dbReference type="Gene3D" id="1.20.120.350">
    <property type="entry name" value="Voltage-gated potassium channels. Chain C"/>
    <property type="match status" value="1"/>
</dbReference>
<keyword evidence="9" id="KW-0406">Ion transport</keyword>
<dbReference type="Proteomes" id="UP001165090">
    <property type="component" value="Unassembled WGS sequence"/>
</dbReference>
<keyword evidence="11" id="KW-0407">Ion channel</keyword>
<keyword evidence="5" id="KW-0631">Potassium channel</keyword>
<feature type="transmembrane region" description="Helical" evidence="12">
    <location>
        <begin position="106"/>
        <end position="128"/>
    </location>
</feature>
<dbReference type="Pfam" id="PF00520">
    <property type="entry name" value="Ion_trans"/>
    <property type="match status" value="1"/>
</dbReference>
<evidence type="ECO:0000313" key="15">
    <source>
        <dbReference type="Proteomes" id="UP001165090"/>
    </source>
</evidence>
<evidence type="ECO:0000256" key="3">
    <source>
        <dbReference type="ARBA" id="ARBA00022538"/>
    </source>
</evidence>
<comment type="caution">
    <text evidence="14">The sequence shown here is derived from an EMBL/GenBank/DDBJ whole genome shotgun (WGS) entry which is preliminary data.</text>
</comment>
<evidence type="ECO:0000256" key="10">
    <source>
        <dbReference type="ARBA" id="ARBA00023136"/>
    </source>
</evidence>
<dbReference type="PANTHER" id="PTHR11537">
    <property type="entry name" value="VOLTAGE-GATED POTASSIUM CHANNEL"/>
    <property type="match status" value="1"/>
</dbReference>
<dbReference type="InterPro" id="IPR028325">
    <property type="entry name" value="VG_K_chnl"/>
</dbReference>
<evidence type="ECO:0000256" key="8">
    <source>
        <dbReference type="ARBA" id="ARBA00022989"/>
    </source>
</evidence>
<dbReference type="PRINTS" id="PR00169">
    <property type="entry name" value="KCHANNEL"/>
</dbReference>
<evidence type="ECO:0000256" key="6">
    <source>
        <dbReference type="ARBA" id="ARBA00022882"/>
    </source>
</evidence>
<keyword evidence="15" id="KW-1185">Reference proteome</keyword>
<feature type="domain" description="Ion transport" evidence="13">
    <location>
        <begin position="111"/>
        <end position="344"/>
    </location>
</feature>
<reference evidence="14 15" key="1">
    <citation type="journal article" date="2023" name="IScience">
        <title>Expanded male sex-determining region conserved during the evolution of homothallism in the green alga Volvox.</title>
        <authorList>
            <person name="Yamamoto K."/>
            <person name="Matsuzaki R."/>
            <person name="Mahakham W."/>
            <person name="Heman W."/>
            <person name="Sekimoto H."/>
            <person name="Kawachi M."/>
            <person name="Minakuchi Y."/>
            <person name="Toyoda A."/>
            <person name="Nozaki H."/>
        </authorList>
    </citation>
    <scope>NUCLEOTIDE SEQUENCE [LARGE SCALE GENOMIC DNA]</scope>
    <source>
        <strain evidence="14 15">NIES-4468</strain>
    </source>
</reference>
<keyword evidence="2" id="KW-0813">Transport</keyword>
<comment type="subcellular location">
    <subcellularLocation>
        <location evidence="1">Membrane</location>
        <topology evidence="1">Multi-pass membrane protein</topology>
    </subcellularLocation>
</comment>
<evidence type="ECO:0000256" key="4">
    <source>
        <dbReference type="ARBA" id="ARBA00022692"/>
    </source>
</evidence>
<dbReference type="SUPFAM" id="SSF81324">
    <property type="entry name" value="Voltage-gated potassium channels"/>
    <property type="match status" value="1"/>
</dbReference>
<feature type="transmembrane region" description="Helical" evidence="12">
    <location>
        <begin position="241"/>
        <end position="262"/>
    </location>
</feature>
<organism evidence="14 15">
    <name type="scientific">Volvox africanus</name>
    <dbReference type="NCBI Taxonomy" id="51714"/>
    <lineage>
        <taxon>Eukaryota</taxon>
        <taxon>Viridiplantae</taxon>
        <taxon>Chlorophyta</taxon>
        <taxon>core chlorophytes</taxon>
        <taxon>Chlorophyceae</taxon>
        <taxon>CS clade</taxon>
        <taxon>Chlamydomonadales</taxon>
        <taxon>Volvocaceae</taxon>
        <taxon>Volvox</taxon>
    </lineage>
</organism>
<dbReference type="EMBL" id="BSDZ01000004">
    <property type="protein sequence ID" value="GLI59396.1"/>
    <property type="molecule type" value="Genomic_DNA"/>
</dbReference>
<keyword evidence="8 12" id="KW-1133">Transmembrane helix</keyword>
<feature type="transmembrane region" description="Helical" evidence="12">
    <location>
        <begin position="287"/>
        <end position="306"/>
    </location>
</feature>
<proteinExistence type="predicted"/>
<gene>
    <name evidence="14" type="ORF">VaNZ11_001277</name>
</gene>
<accession>A0ABQ5RPQ2</accession>
<evidence type="ECO:0000256" key="2">
    <source>
        <dbReference type="ARBA" id="ARBA00022448"/>
    </source>
</evidence>
<keyword evidence="10 12" id="KW-0472">Membrane</keyword>
<dbReference type="Gene3D" id="1.10.287.70">
    <property type="match status" value="1"/>
</dbReference>
<keyword evidence="3" id="KW-0633">Potassium transport</keyword>
<dbReference type="PANTHER" id="PTHR11537:SF254">
    <property type="entry name" value="POTASSIUM VOLTAGE-GATED CHANNEL PROTEIN SHAB"/>
    <property type="match status" value="1"/>
</dbReference>
<evidence type="ECO:0000259" key="13">
    <source>
        <dbReference type="Pfam" id="PF00520"/>
    </source>
</evidence>
<keyword evidence="6" id="KW-0851">Voltage-gated channel</keyword>
<feature type="transmembrane region" description="Helical" evidence="12">
    <location>
        <begin position="318"/>
        <end position="342"/>
    </location>
</feature>
<protein>
    <recommendedName>
        <fullName evidence="13">Ion transport domain-containing protein</fullName>
    </recommendedName>
</protein>
<keyword evidence="7" id="KW-0630">Potassium</keyword>
<evidence type="ECO:0000256" key="5">
    <source>
        <dbReference type="ARBA" id="ARBA00022826"/>
    </source>
</evidence>
<sequence>MRGNSQEGCIEAAQVAAGFRYGMETAADAEFDGAAGLYSGHDMAGLGIRIQAIESLPEPTRRYLHINILGKPLPTWMKWDNQPKINRFNYLMSRLHTVMTDTTSSVYAMAISHLMVLSIIISVLCFCLETIPAFQPERAPNVARAFTWVEGVTIQIFALDYLLRFVSTPDKVKFVVEPFNIIDLIAILPWYVVTFVGANFDGTTVFRVVRLLRVFRVLKLGGRYSKLLVVLHSLRKSMDMLGLMVFFVSLCIVFFSTLMYYAERGVYNAELGYYSRPNESQPKPSPFESIVSGFWWAIVTLMTVGYGDAFPLSAGGKFIASVTMICGVLTLALPISVIGATFSSNWAAHLEEEKNKPVLIKKVAAATSPVLLHLQRLLNRHLEDMEILISLNRNSELALEDASSQLHHTLKTTKKHLHTEAKADLRLRRNALRNRTNTAAITPPYHQQYGYLSMNHVKDRYREQLQVMSETAELLGRRACHVSRMEEVCAHLVDPELETIITRLSKKHADLGFLLDKHEMKPSPLALLEAELNDLKGYLGDCKAANAAVLSLTPATAAGAVMIEFRTSIPPRLTSPGQRLWSMGITAK</sequence>
<evidence type="ECO:0000256" key="9">
    <source>
        <dbReference type="ARBA" id="ARBA00023065"/>
    </source>
</evidence>